<evidence type="ECO:0000256" key="1">
    <source>
        <dbReference type="SAM" id="Phobius"/>
    </source>
</evidence>
<keyword evidence="1" id="KW-0812">Transmembrane</keyword>
<feature type="transmembrane region" description="Helical" evidence="1">
    <location>
        <begin position="12"/>
        <end position="33"/>
    </location>
</feature>
<dbReference type="OrthoDB" id="1190115at2"/>
<dbReference type="Proteomes" id="UP000244937">
    <property type="component" value="Chromosome"/>
</dbReference>
<reference evidence="2 3" key="1">
    <citation type="submission" date="2018-05" db="EMBL/GenBank/DDBJ databases">
        <title>Genome sequencing of Flavobacterium sp. HYN0049.</title>
        <authorList>
            <person name="Yi H."/>
            <person name="Baek C."/>
        </authorList>
    </citation>
    <scope>NUCLEOTIDE SEQUENCE [LARGE SCALE GENOMIC DNA]</scope>
    <source>
        <strain evidence="2 3">HYN0049</strain>
    </source>
</reference>
<name>A0A2S1SFT5_9FLAO</name>
<sequence>MAVLKKIKSSTLVESLIATVLILIIFSISSLVINNLLQNKYHNETGAVENRLYEIEYLIQNKKIQLPYHEKYQDWDISIDNISNIGRPNEIALEVKNEKTGKTISKKRMYD</sequence>
<evidence type="ECO:0000313" key="3">
    <source>
        <dbReference type="Proteomes" id="UP000244937"/>
    </source>
</evidence>
<evidence type="ECO:0000313" key="2">
    <source>
        <dbReference type="EMBL" id="AWI25278.1"/>
    </source>
</evidence>
<dbReference type="AlphaFoldDB" id="A0A2S1SFT5"/>
<keyword evidence="1" id="KW-0472">Membrane</keyword>
<dbReference type="EMBL" id="CP029187">
    <property type="protein sequence ID" value="AWI25278.1"/>
    <property type="molecule type" value="Genomic_DNA"/>
</dbReference>
<dbReference type="RefSeq" id="WP_108903072.1">
    <property type="nucleotide sequence ID" value="NZ_CP029187.1"/>
</dbReference>
<accession>A0A2S1SFT5</accession>
<keyword evidence="3" id="KW-1185">Reference proteome</keyword>
<organism evidence="2 3">
    <name type="scientific">Flavobacterium pallidum</name>
    <dbReference type="NCBI Taxonomy" id="2172098"/>
    <lineage>
        <taxon>Bacteria</taxon>
        <taxon>Pseudomonadati</taxon>
        <taxon>Bacteroidota</taxon>
        <taxon>Flavobacteriia</taxon>
        <taxon>Flavobacteriales</taxon>
        <taxon>Flavobacteriaceae</taxon>
        <taxon>Flavobacterium</taxon>
    </lineage>
</organism>
<dbReference type="KEGG" id="fpal:HYN49_04850"/>
<gene>
    <name evidence="2" type="ORF">HYN49_04850</name>
</gene>
<evidence type="ECO:0008006" key="4">
    <source>
        <dbReference type="Google" id="ProtNLM"/>
    </source>
</evidence>
<protein>
    <recommendedName>
        <fullName evidence="4">Type II secretion system protein</fullName>
    </recommendedName>
</protein>
<proteinExistence type="predicted"/>
<keyword evidence="1" id="KW-1133">Transmembrane helix</keyword>